<dbReference type="EMBL" id="VJZD01000115">
    <property type="protein sequence ID" value="MPY34494.1"/>
    <property type="molecule type" value="Genomic_DNA"/>
</dbReference>
<accession>A0A5N8VKA2</accession>
<sequence>MSEVRDGAHAVIVLDLRSGAHRLTAPGALRRAVQKQLRHEGLPEPGDGHYRFLLLDTPRGLTDHHSLYEKVLGYGTKAWLLGLVIGDLPGTADTDASTGPYDDFPAAPESGPDAEPGAALNRRLLRPAALHGPDSGLLWAGDLRAARTAGDPVGADDPEALAVLVDLLRALFDETLDTLAKFPDAVAVPGVRVLEHDLSGAARARAWREALNRFAGERSSGTPLSTDGEDTARIELPKPVDELAAGRPAGPVPGHRVPGGPADRAYTDCVDALDDACVAWAQLGSGSGLLLGAGRRAVASALDTASRTLGAYRALVVRALKEGAAGASPATPESALALAGLGVRIPPYTGSREAVGEGLHRLAERMLAERLALRSVAERFAALSEQVAPASGAGLLAETDRRCPPELPGLVSAEQDFTVSTTGPGQLAGAVAACATAALWPWPGTLAALAVLLVLVGGTLLTGLRQPGRATTGAGAAAAAAQAAAGAVGVLGGILPSVMGVSVPPWAGLLGALCGTALAVALVVSRWRRALDRWWELTGADDARRALDGLDALLAEAVLRQRWAAEERLHCADAARMVAGALRGAAATVEELEHHRGEPDFLAASTAGGWQDPVREAPDGRGPGRFADPDDGFARPGWMPEPDPRPSAPGGTGDRPPAFGPDGTDGHGPHVPQADRASGDGPRWLDREAGEGGPRLVDTLVGDLTDTLVGALDPYWGAVARGQAAGPALSRVEERMRLMLEVTRRHLFTQGVVSPPPYARSVERRGNAEGLLGIGHQRVADAIEPDPQGRRIVDLASPRQAPLLSKDPTGVEWIRFAPQAVWSGTEGRGGAGGGAEPDGRSPGTTPPGMRSRSVWTSTGRYAGLLKLVPLRTGVVRPVRLREWADDRSPARDRYGDGGRDRYGDGGRDRYGDGGRDRYGDEGGE</sequence>
<feature type="region of interest" description="Disordered" evidence="1">
    <location>
        <begin position="881"/>
        <end position="924"/>
    </location>
</feature>
<dbReference type="AlphaFoldDB" id="A0A5N8VKA2"/>
<organism evidence="3 4">
    <name type="scientific">Streptomyces adustus</name>
    <dbReference type="NCBI Taxonomy" id="1609272"/>
    <lineage>
        <taxon>Bacteria</taxon>
        <taxon>Bacillati</taxon>
        <taxon>Actinomycetota</taxon>
        <taxon>Actinomycetes</taxon>
        <taxon>Kitasatosporales</taxon>
        <taxon>Streptomycetaceae</taxon>
        <taxon>Streptomyces</taxon>
    </lineage>
</organism>
<evidence type="ECO:0000256" key="1">
    <source>
        <dbReference type="SAM" id="MobiDB-lite"/>
    </source>
</evidence>
<evidence type="ECO:0000313" key="3">
    <source>
        <dbReference type="EMBL" id="MPY34494.1"/>
    </source>
</evidence>
<feature type="region of interest" description="Disordered" evidence="1">
    <location>
        <begin position="94"/>
        <end position="117"/>
    </location>
</feature>
<gene>
    <name evidence="3" type="ORF">FNH09_25605</name>
</gene>
<keyword evidence="2" id="KW-1133">Transmembrane helix</keyword>
<dbReference type="RefSeq" id="WP_152891994.1">
    <property type="nucleotide sequence ID" value="NZ_VJZD01000115.1"/>
</dbReference>
<dbReference type="OrthoDB" id="3202187at2"/>
<feature type="transmembrane region" description="Helical" evidence="2">
    <location>
        <begin position="473"/>
        <end position="494"/>
    </location>
</feature>
<keyword evidence="2" id="KW-0812">Transmembrane</keyword>
<feature type="transmembrane region" description="Helical" evidence="2">
    <location>
        <begin position="440"/>
        <end position="461"/>
    </location>
</feature>
<keyword evidence="2" id="KW-0472">Membrane</keyword>
<comment type="caution">
    <text evidence="3">The sequence shown here is derived from an EMBL/GenBank/DDBJ whole genome shotgun (WGS) entry which is preliminary data.</text>
</comment>
<dbReference type="Proteomes" id="UP000325849">
    <property type="component" value="Unassembled WGS sequence"/>
</dbReference>
<feature type="region of interest" description="Disordered" evidence="1">
    <location>
        <begin position="823"/>
        <end position="854"/>
    </location>
</feature>
<feature type="compositionally biased region" description="Gly residues" evidence="1">
    <location>
        <begin position="826"/>
        <end position="836"/>
    </location>
</feature>
<evidence type="ECO:0000256" key="2">
    <source>
        <dbReference type="SAM" id="Phobius"/>
    </source>
</evidence>
<reference evidence="3 4" key="1">
    <citation type="submission" date="2019-07" db="EMBL/GenBank/DDBJ databases">
        <title>New species of Amycolatopsis and Streptomyces.</title>
        <authorList>
            <person name="Duangmal K."/>
            <person name="Teo W.F.A."/>
            <person name="Lipun K."/>
        </authorList>
    </citation>
    <scope>NUCLEOTIDE SEQUENCE [LARGE SCALE GENOMIC DNA]</scope>
    <source>
        <strain evidence="3 4">NBRC 109810</strain>
    </source>
</reference>
<keyword evidence="4" id="KW-1185">Reference proteome</keyword>
<feature type="transmembrane region" description="Helical" evidence="2">
    <location>
        <begin position="506"/>
        <end position="524"/>
    </location>
</feature>
<protein>
    <submittedName>
        <fullName evidence="3">Uncharacterized protein</fullName>
    </submittedName>
</protein>
<feature type="region of interest" description="Disordered" evidence="1">
    <location>
        <begin position="603"/>
        <end position="692"/>
    </location>
</feature>
<proteinExistence type="predicted"/>
<name>A0A5N8VKA2_9ACTN</name>
<evidence type="ECO:0000313" key="4">
    <source>
        <dbReference type="Proteomes" id="UP000325849"/>
    </source>
</evidence>